<comment type="subunit">
    <text evidence="6">Homotetramer.</text>
</comment>
<keyword evidence="4 6" id="KW-0520">NAD</keyword>
<dbReference type="AlphaFoldDB" id="A0AA37QDD8"/>
<dbReference type="PROSITE" id="PS51383">
    <property type="entry name" value="YJEF_C_3"/>
    <property type="match status" value="1"/>
</dbReference>
<keyword evidence="9" id="KW-1185">Reference proteome</keyword>
<keyword evidence="1 6" id="KW-0547">Nucleotide-binding</keyword>
<feature type="binding site" evidence="6">
    <location>
        <position position="124"/>
    </location>
    <ligand>
        <name>(6S)-NADPHX</name>
        <dbReference type="ChEBI" id="CHEBI:64076"/>
    </ligand>
</feature>
<dbReference type="GO" id="GO:0052856">
    <property type="term" value="F:NAD(P)HX epimerase activity"/>
    <property type="evidence" value="ECO:0007669"/>
    <property type="project" value="TreeGrafter"/>
</dbReference>
<dbReference type="CDD" id="cd01171">
    <property type="entry name" value="YXKO-related"/>
    <property type="match status" value="1"/>
</dbReference>
<dbReference type="GO" id="GO:0005524">
    <property type="term" value="F:ATP binding"/>
    <property type="evidence" value="ECO:0007669"/>
    <property type="project" value="UniProtKB-KW"/>
</dbReference>
<evidence type="ECO:0000313" key="8">
    <source>
        <dbReference type="EMBL" id="GLC26841.1"/>
    </source>
</evidence>
<name>A0AA37QDD8_9BACT</name>
<comment type="catalytic activity">
    <reaction evidence="6">
        <text>(6S)-NADHX + ADP = AMP + phosphate + NADH + H(+)</text>
        <dbReference type="Rhea" id="RHEA:32223"/>
        <dbReference type="ChEBI" id="CHEBI:15378"/>
        <dbReference type="ChEBI" id="CHEBI:43474"/>
        <dbReference type="ChEBI" id="CHEBI:57945"/>
        <dbReference type="ChEBI" id="CHEBI:64074"/>
        <dbReference type="ChEBI" id="CHEBI:456215"/>
        <dbReference type="ChEBI" id="CHEBI:456216"/>
        <dbReference type="EC" id="4.2.1.136"/>
    </reaction>
</comment>
<comment type="similarity">
    <text evidence="6">Belongs to the NnrD/CARKD family.</text>
</comment>
<keyword evidence="5 6" id="KW-0456">Lyase</keyword>
<dbReference type="Proteomes" id="UP001161325">
    <property type="component" value="Unassembled WGS sequence"/>
</dbReference>
<feature type="binding site" evidence="6">
    <location>
        <begin position="214"/>
        <end position="218"/>
    </location>
    <ligand>
        <name>AMP</name>
        <dbReference type="ChEBI" id="CHEBI:456215"/>
    </ligand>
</feature>
<dbReference type="RefSeq" id="WP_284351293.1">
    <property type="nucleotide sequence ID" value="NZ_BRXS01000005.1"/>
</dbReference>
<dbReference type="InterPro" id="IPR000631">
    <property type="entry name" value="CARKD"/>
</dbReference>
<comment type="catalytic activity">
    <reaction evidence="6">
        <text>(6S)-NADPHX + ADP = AMP + phosphate + NADPH + H(+)</text>
        <dbReference type="Rhea" id="RHEA:32235"/>
        <dbReference type="ChEBI" id="CHEBI:15378"/>
        <dbReference type="ChEBI" id="CHEBI:43474"/>
        <dbReference type="ChEBI" id="CHEBI:57783"/>
        <dbReference type="ChEBI" id="CHEBI:64076"/>
        <dbReference type="ChEBI" id="CHEBI:456215"/>
        <dbReference type="ChEBI" id="CHEBI:456216"/>
        <dbReference type="EC" id="4.2.1.136"/>
    </reaction>
</comment>
<dbReference type="InterPro" id="IPR029056">
    <property type="entry name" value="Ribokinase-like"/>
</dbReference>
<dbReference type="EMBL" id="BRXS01000005">
    <property type="protein sequence ID" value="GLC26841.1"/>
    <property type="molecule type" value="Genomic_DNA"/>
</dbReference>
<evidence type="ECO:0000256" key="5">
    <source>
        <dbReference type="ARBA" id="ARBA00023239"/>
    </source>
</evidence>
<sequence>MKRTPKRATTSARAVTPALLRRLPLPPLDHAGDKESRGRILAVGGCVQVPGAMLLAGVAALRAGAGKLQLATVRAAALPLGLAVPEALVVGLPTSAAGEIAGARAAAPLREHAAATDALLVGPGMTADRAAHALLAALVPRLRDDAVLVLDGAAVVALRHDEALLAPLGGRVVLTPHSGEMASLLDVARDAIEADAPEVARTAAARFGATVALKGAESWIAAPDGTLLHYRGNAVGLGTSGSGDTLAGIVAGLAARGASATTAAAWGVWAHGTAGRILARRTATVGFLARELLAEVPALVGRA</sequence>
<keyword evidence="2 6" id="KW-0067">ATP-binding</keyword>
<dbReference type="GO" id="GO:0052855">
    <property type="term" value="F:ADP-dependent NAD(P)H-hydrate dehydratase activity"/>
    <property type="evidence" value="ECO:0007669"/>
    <property type="project" value="UniProtKB-UniRule"/>
</dbReference>
<evidence type="ECO:0000259" key="7">
    <source>
        <dbReference type="PROSITE" id="PS51383"/>
    </source>
</evidence>
<evidence type="ECO:0000256" key="1">
    <source>
        <dbReference type="ARBA" id="ARBA00022741"/>
    </source>
</evidence>
<evidence type="ECO:0000256" key="3">
    <source>
        <dbReference type="ARBA" id="ARBA00022857"/>
    </source>
</evidence>
<dbReference type="SUPFAM" id="SSF53613">
    <property type="entry name" value="Ribokinase-like"/>
    <property type="match status" value="1"/>
</dbReference>
<dbReference type="Pfam" id="PF01256">
    <property type="entry name" value="Carb_kinase"/>
    <property type="match status" value="1"/>
</dbReference>
<comment type="caution">
    <text evidence="8">The sequence shown here is derived from an EMBL/GenBank/DDBJ whole genome shotgun (WGS) entry which is preliminary data.</text>
</comment>
<dbReference type="PANTHER" id="PTHR12592">
    <property type="entry name" value="ATP-DEPENDENT (S)-NAD(P)H-HYDRATE DEHYDRATASE FAMILY MEMBER"/>
    <property type="match status" value="1"/>
</dbReference>
<accession>A0AA37QDD8</accession>
<gene>
    <name evidence="6 8" type="primary">nnrD</name>
    <name evidence="8" type="ORF">rosag_33540</name>
</gene>
<proteinExistence type="inferred from homology"/>
<dbReference type="GO" id="GO:0110051">
    <property type="term" value="P:metabolite repair"/>
    <property type="evidence" value="ECO:0007669"/>
    <property type="project" value="TreeGrafter"/>
</dbReference>
<evidence type="ECO:0000256" key="6">
    <source>
        <dbReference type="HAMAP-Rule" id="MF_01965"/>
    </source>
</evidence>
<evidence type="ECO:0000256" key="2">
    <source>
        <dbReference type="ARBA" id="ARBA00022840"/>
    </source>
</evidence>
<feature type="binding site" evidence="6">
    <location>
        <position position="244"/>
    </location>
    <ligand>
        <name>(6S)-NADPHX</name>
        <dbReference type="ChEBI" id="CHEBI:64076"/>
    </ligand>
</feature>
<feature type="binding site" evidence="6">
    <location>
        <position position="52"/>
    </location>
    <ligand>
        <name>(6S)-NADPHX</name>
        <dbReference type="ChEBI" id="CHEBI:64076"/>
    </ligand>
</feature>
<feature type="binding site" evidence="6">
    <location>
        <position position="243"/>
    </location>
    <ligand>
        <name>AMP</name>
        <dbReference type="ChEBI" id="CHEBI:456215"/>
    </ligand>
</feature>
<dbReference type="GO" id="GO:0046496">
    <property type="term" value="P:nicotinamide nucleotide metabolic process"/>
    <property type="evidence" value="ECO:0007669"/>
    <property type="project" value="UniProtKB-UniRule"/>
</dbReference>
<reference evidence="8" key="1">
    <citation type="submission" date="2022-08" db="EMBL/GenBank/DDBJ databases">
        <title>Draft genome sequencing of Roseisolibacter agri AW1220.</title>
        <authorList>
            <person name="Tobiishi Y."/>
            <person name="Tonouchi A."/>
        </authorList>
    </citation>
    <scope>NUCLEOTIDE SEQUENCE</scope>
    <source>
        <strain evidence="8">AW1220</strain>
    </source>
</reference>
<dbReference type="EC" id="4.2.1.136" evidence="6"/>
<organism evidence="8 9">
    <name type="scientific">Roseisolibacter agri</name>
    <dbReference type="NCBI Taxonomy" id="2014610"/>
    <lineage>
        <taxon>Bacteria</taxon>
        <taxon>Pseudomonadati</taxon>
        <taxon>Gemmatimonadota</taxon>
        <taxon>Gemmatimonadia</taxon>
        <taxon>Gemmatimonadales</taxon>
        <taxon>Gemmatimonadaceae</taxon>
        <taxon>Roseisolibacter</taxon>
    </lineage>
</organism>
<dbReference type="NCBIfam" id="TIGR00196">
    <property type="entry name" value="yjeF_cterm"/>
    <property type="match status" value="1"/>
</dbReference>
<feature type="binding site" evidence="6">
    <location>
        <position position="177"/>
    </location>
    <ligand>
        <name>(6S)-NADPHX</name>
        <dbReference type="ChEBI" id="CHEBI:64076"/>
    </ligand>
</feature>
<dbReference type="Gene3D" id="3.40.1190.20">
    <property type="match status" value="1"/>
</dbReference>
<comment type="cofactor">
    <cofactor evidence="6">
        <name>Mg(2+)</name>
        <dbReference type="ChEBI" id="CHEBI:18420"/>
    </cofactor>
</comment>
<dbReference type="HAMAP" id="MF_01965">
    <property type="entry name" value="NADHX_dehydratase"/>
    <property type="match status" value="1"/>
</dbReference>
<comment type="function">
    <text evidence="6">Catalyzes the dehydration of the S-form of NAD(P)HX at the expense of ADP, which is converted to AMP. Together with NAD(P)HX epimerase, which catalyzes the epimerization of the S- and R-forms, the enzyme allows the repair of both epimers of NAD(P)HX, a damaged form of NAD(P)H that is a result of enzymatic or heat-dependent hydration.</text>
</comment>
<keyword evidence="3 6" id="KW-0521">NADP</keyword>
<feature type="domain" description="YjeF C-terminal" evidence="7">
    <location>
        <begin position="17"/>
        <end position="303"/>
    </location>
</feature>
<evidence type="ECO:0000256" key="4">
    <source>
        <dbReference type="ARBA" id="ARBA00023027"/>
    </source>
</evidence>
<protein>
    <recommendedName>
        <fullName evidence="6">ADP-dependent (S)-NAD(P)H-hydrate dehydratase</fullName>
        <ecNumber evidence="6">4.2.1.136</ecNumber>
    </recommendedName>
    <alternativeName>
        <fullName evidence="6">ADP-dependent NAD(P)HX dehydratase</fullName>
    </alternativeName>
</protein>
<dbReference type="PANTHER" id="PTHR12592:SF0">
    <property type="entry name" value="ATP-DEPENDENT (S)-NAD(P)H-HYDRATE DEHYDRATASE"/>
    <property type="match status" value="1"/>
</dbReference>
<evidence type="ECO:0000313" key="9">
    <source>
        <dbReference type="Proteomes" id="UP001161325"/>
    </source>
</evidence>